<evidence type="ECO:0000313" key="3">
    <source>
        <dbReference type="Proteomes" id="UP000274024"/>
    </source>
</evidence>
<feature type="compositionally biased region" description="Basic residues" evidence="1">
    <location>
        <begin position="14"/>
        <end position="44"/>
    </location>
</feature>
<sequence length="296" mass="33710">MGKYTTSKSSGRYGTKRYARRSRTTIKRRYPARRKRAYTKRPRPMSRKRILNVSTTKKRDTLMSYDVARSQNGPAIVSSGSVERWTTNLLNYLPTSFSSADDDYRRTKNNVYFRGAKLAWNFDMSDSSPWEIRMIAFWGSDGTITANPQSRFYTTITPTGGSPYQVNGLLPVLPGSVPDLRMTLFQGTEGTDWFDAMIAPLDVRRNKIIIDKRMTLRSGNDVGSFKRMNLWVPANKMVRFNNDENGSDVDKTSGIPSGLYSPDCLYYVTLYKQRGAADTAAQLLVSCNATVYWHER</sequence>
<keyword evidence="3" id="KW-1185">Reference proteome</keyword>
<evidence type="ECO:0000313" key="2">
    <source>
        <dbReference type="EMBL" id="AXL65880.1"/>
    </source>
</evidence>
<dbReference type="RefSeq" id="YP_009551417.1">
    <property type="nucleotide sequence ID" value="NC_040346.1"/>
</dbReference>
<dbReference type="Proteomes" id="UP000274024">
    <property type="component" value="Segment"/>
</dbReference>
<evidence type="ECO:0000256" key="1">
    <source>
        <dbReference type="SAM" id="MobiDB-lite"/>
    </source>
</evidence>
<reference evidence="2" key="1">
    <citation type="journal article" date="2018" name="PeerJ">
        <title>Virus discovery in all three major lineages of terrestrial arthropods highlights the diversity of single-stranded DNA viruses associated with invertebrates.</title>
        <authorList>
            <person name="Rosario K."/>
            <person name="Mettel K.A."/>
            <person name="Benner B.E."/>
            <person name="Johnson R."/>
            <person name="Scott C."/>
            <person name="Yusseff-Vanegas S.Z."/>
            <person name="Baker C.C."/>
            <person name="Cassill D.L."/>
            <person name="Storer C."/>
            <person name="Varsani A."/>
            <person name="Breitbart M."/>
        </authorList>
    </citation>
    <scope>NUCLEOTIDE SEQUENCE [LARGE SCALE GENOMIC DNA]</scope>
    <source>
        <strain evidence="2">BC_I1657E_H2</strain>
    </source>
</reference>
<feature type="region of interest" description="Disordered" evidence="1">
    <location>
        <begin position="1"/>
        <end position="44"/>
    </location>
</feature>
<feature type="compositionally biased region" description="Polar residues" evidence="1">
    <location>
        <begin position="1"/>
        <end position="12"/>
    </location>
</feature>
<accession>A0A346BP83</accession>
<name>A0A346BP83_9VIRU</name>
<proteinExistence type="predicted"/>
<organism evidence="2">
    <name type="scientific">Giant house spider associated circular virus 1</name>
    <dbReference type="NCBI Taxonomy" id="2293288"/>
    <lineage>
        <taxon>Viruses</taxon>
        <taxon>Monodnaviria</taxon>
        <taxon>Shotokuvirae</taxon>
        <taxon>Cressdnaviricota</taxon>
        <taxon>Repensiviricetes</taxon>
        <taxon>Geplafuvirales</taxon>
        <taxon>Genomoviridae</taxon>
        <taxon>Gemycircularvirus</taxon>
        <taxon>Gemycircularvirus erati1</taxon>
    </lineage>
</organism>
<dbReference type="GeneID" id="41702552"/>
<dbReference type="EMBL" id="MH545509">
    <property type="protein sequence ID" value="AXL65880.1"/>
    <property type="molecule type" value="Genomic_DNA"/>
</dbReference>
<protein>
    <submittedName>
        <fullName evidence="2">Putative capsid protein</fullName>
    </submittedName>
</protein>
<dbReference type="KEGG" id="vg:41702552"/>